<reference evidence="3" key="2">
    <citation type="submission" date="2009-11" db="EMBL/GenBank/DDBJ databases">
        <title>The Genome Sequence of Allomyces macrogynus strain ATCC 38327.</title>
        <authorList>
            <consortium name="The Broad Institute Genome Sequencing Platform"/>
            <person name="Russ C."/>
            <person name="Cuomo C."/>
            <person name="Shea T."/>
            <person name="Young S.K."/>
            <person name="Zeng Q."/>
            <person name="Koehrsen M."/>
            <person name="Haas B."/>
            <person name="Borodovsky M."/>
            <person name="Guigo R."/>
            <person name="Alvarado L."/>
            <person name="Berlin A."/>
            <person name="Borenstein D."/>
            <person name="Chen Z."/>
            <person name="Engels R."/>
            <person name="Freedman E."/>
            <person name="Gellesch M."/>
            <person name="Goldberg J."/>
            <person name="Griggs A."/>
            <person name="Gujja S."/>
            <person name="Heiman D."/>
            <person name="Hepburn T."/>
            <person name="Howarth C."/>
            <person name="Jen D."/>
            <person name="Larson L."/>
            <person name="Lewis B."/>
            <person name="Mehta T."/>
            <person name="Park D."/>
            <person name="Pearson M."/>
            <person name="Roberts A."/>
            <person name="Saif S."/>
            <person name="Shenoy N."/>
            <person name="Sisk P."/>
            <person name="Stolte C."/>
            <person name="Sykes S."/>
            <person name="Walk T."/>
            <person name="White J."/>
            <person name="Yandava C."/>
            <person name="Burger G."/>
            <person name="Gray M.W."/>
            <person name="Holland P.W.H."/>
            <person name="King N."/>
            <person name="Lang F.B.F."/>
            <person name="Roger A.J."/>
            <person name="Ruiz-Trillo I."/>
            <person name="Lander E."/>
            <person name="Nusbaum C."/>
        </authorList>
    </citation>
    <scope>NUCLEOTIDE SEQUENCE [LARGE SCALE GENOMIC DNA]</scope>
    <source>
        <strain evidence="3">ATCC 38327</strain>
    </source>
</reference>
<keyword evidence="3" id="KW-1185">Reference proteome</keyword>
<organism evidence="2 3">
    <name type="scientific">Allomyces macrogynus (strain ATCC 38327)</name>
    <name type="common">Allomyces javanicus var. macrogynus</name>
    <dbReference type="NCBI Taxonomy" id="578462"/>
    <lineage>
        <taxon>Eukaryota</taxon>
        <taxon>Fungi</taxon>
        <taxon>Fungi incertae sedis</taxon>
        <taxon>Blastocladiomycota</taxon>
        <taxon>Blastocladiomycetes</taxon>
        <taxon>Blastocladiales</taxon>
        <taxon>Blastocladiaceae</taxon>
        <taxon>Allomyces</taxon>
    </lineage>
</organism>
<reference evidence="2 3" key="1">
    <citation type="submission" date="2009-11" db="EMBL/GenBank/DDBJ databases">
        <title>Annotation of Allomyces macrogynus ATCC 38327.</title>
        <authorList>
            <consortium name="The Broad Institute Genome Sequencing Platform"/>
            <person name="Russ C."/>
            <person name="Cuomo C."/>
            <person name="Burger G."/>
            <person name="Gray M.W."/>
            <person name="Holland P.W.H."/>
            <person name="King N."/>
            <person name="Lang F.B.F."/>
            <person name="Roger A.J."/>
            <person name="Ruiz-Trillo I."/>
            <person name="Young S.K."/>
            <person name="Zeng Q."/>
            <person name="Gargeya S."/>
            <person name="Fitzgerald M."/>
            <person name="Haas B."/>
            <person name="Abouelleil A."/>
            <person name="Alvarado L."/>
            <person name="Arachchi H.M."/>
            <person name="Berlin A."/>
            <person name="Chapman S.B."/>
            <person name="Gearin G."/>
            <person name="Goldberg J."/>
            <person name="Griggs A."/>
            <person name="Gujja S."/>
            <person name="Hansen M."/>
            <person name="Heiman D."/>
            <person name="Howarth C."/>
            <person name="Larimer J."/>
            <person name="Lui A."/>
            <person name="MacDonald P.J.P."/>
            <person name="McCowen C."/>
            <person name="Montmayeur A."/>
            <person name="Murphy C."/>
            <person name="Neiman D."/>
            <person name="Pearson M."/>
            <person name="Priest M."/>
            <person name="Roberts A."/>
            <person name="Saif S."/>
            <person name="Shea T."/>
            <person name="Sisk P."/>
            <person name="Stolte C."/>
            <person name="Sykes S."/>
            <person name="Wortman J."/>
            <person name="Nusbaum C."/>
            <person name="Birren B."/>
        </authorList>
    </citation>
    <scope>NUCLEOTIDE SEQUENCE [LARGE SCALE GENOMIC DNA]</scope>
    <source>
        <strain evidence="2 3">ATCC 38327</strain>
    </source>
</reference>
<evidence type="ECO:0000256" key="1">
    <source>
        <dbReference type="SAM" id="MobiDB-lite"/>
    </source>
</evidence>
<dbReference type="Proteomes" id="UP000054350">
    <property type="component" value="Unassembled WGS sequence"/>
</dbReference>
<dbReference type="VEuPathDB" id="FungiDB:AMAG_19398"/>
<dbReference type="AlphaFoldDB" id="A0A0L0SQT2"/>
<proteinExistence type="predicted"/>
<evidence type="ECO:0000313" key="2">
    <source>
        <dbReference type="EMBL" id="KNE64898.1"/>
    </source>
</evidence>
<feature type="compositionally biased region" description="Low complexity" evidence="1">
    <location>
        <begin position="63"/>
        <end position="74"/>
    </location>
</feature>
<gene>
    <name evidence="2" type="ORF">AMAG_19398</name>
</gene>
<dbReference type="EMBL" id="GG745346">
    <property type="protein sequence ID" value="KNE64898.1"/>
    <property type="molecule type" value="Genomic_DNA"/>
</dbReference>
<protein>
    <submittedName>
        <fullName evidence="2">Uncharacterized protein</fullName>
    </submittedName>
</protein>
<feature type="region of interest" description="Disordered" evidence="1">
    <location>
        <begin position="1"/>
        <end position="119"/>
    </location>
</feature>
<feature type="compositionally biased region" description="Acidic residues" evidence="1">
    <location>
        <begin position="43"/>
        <end position="62"/>
    </location>
</feature>
<evidence type="ECO:0000313" key="3">
    <source>
        <dbReference type="Proteomes" id="UP000054350"/>
    </source>
</evidence>
<sequence>MGDARKSRRVAADAVAAGGWGASDDEVAEGAEAADAPANAAADGDDEDVDVDEDEDVDDDEPGSSGPGTATASGMTVDDDEPETEEAVSAASLSPTAAGSAVDASRAVAPPLPLGHTPMRHPSMRASWPAARTGTAQAPDLHVLAGVAAAAEGTRMSSGMGASAPTSAAAAAAAAAAGTRDARLDIRWLLN</sequence>
<feature type="compositionally biased region" description="Low complexity" evidence="1">
    <location>
        <begin position="30"/>
        <end position="42"/>
    </location>
</feature>
<accession>A0A0L0SQT2</accession>
<feature type="compositionally biased region" description="Acidic residues" evidence="1">
    <location>
        <begin position="77"/>
        <end position="86"/>
    </location>
</feature>
<name>A0A0L0SQT2_ALLM3</name>